<feature type="region of interest" description="Disordered" evidence="1">
    <location>
        <begin position="271"/>
        <end position="310"/>
    </location>
</feature>
<protein>
    <submittedName>
        <fullName evidence="2">Virulence effector protein</fullName>
    </submittedName>
</protein>
<reference evidence="2 3" key="1">
    <citation type="submission" date="2019-12" db="EMBL/GenBank/DDBJ databases">
        <title>Erwinia sp. nov., isolated from droppings of birds in the Qinghai-Tiebt plateau of China.</title>
        <authorList>
            <person name="Ge Y."/>
        </authorList>
    </citation>
    <scope>NUCLEOTIDE SEQUENCE [LARGE SCALE GENOMIC DNA]</scope>
    <source>
        <strain evidence="2 3">J780</strain>
    </source>
</reference>
<evidence type="ECO:0000313" key="2">
    <source>
        <dbReference type="EMBL" id="QGU87602.1"/>
    </source>
</evidence>
<proteinExistence type="predicted"/>
<gene>
    <name evidence="2" type="ORF">GN242_10400</name>
</gene>
<feature type="compositionally biased region" description="Basic and acidic residues" evidence="1">
    <location>
        <begin position="272"/>
        <end position="284"/>
    </location>
</feature>
<dbReference type="RefSeq" id="WP_156287433.1">
    <property type="nucleotide sequence ID" value="NZ_CP046509.1"/>
</dbReference>
<dbReference type="AlphaFoldDB" id="A0A6I6ESU5"/>
<dbReference type="KEGG" id="erwi:GN242_10400"/>
<accession>A0A6I6ESU5</accession>
<dbReference type="Proteomes" id="UP000424752">
    <property type="component" value="Chromosome"/>
</dbReference>
<evidence type="ECO:0000313" key="3">
    <source>
        <dbReference type="Proteomes" id="UP000424752"/>
    </source>
</evidence>
<organism evidence="2 3">
    <name type="scientific">Erwinia sorbitola</name>
    <dbReference type="NCBI Taxonomy" id="2681984"/>
    <lineage>
        <taxon>Bacteria</taxon>
        <taxon>Pseudomonadati</taxon>
        <taxon>Pseudomonadota</taxon>
        <taxon>Gammaproteobacteria</taxon>
        <taxon>Enterobacterales</taxon>
        <taxon>Erwiniaceae</taxon>
        <taxon>Erwinia</taxon>
    </lineage>
</organism>
<dbReference type="InterPro" id="IPR047774">
    <property type="entry name" value="SrfA-like"/>
</dbReference>
<evidence type="ECO:0000256" key="1">
    <source>
        <dbReference type="SAM" id="MobiDB-lite"/>
    </source>
</evidence>
<sequence length="482" mass="51068">MAKIFLRSGNLDAILALGENGQPVYLSALQLRETLRLRKQAQVADCLAIPQPNDAGDRLDWYSPVEGKITSWAAASHSARTSALNQLVACQNTIASISERAQQSDKPSQKLFGALLNKALQFPDQNYVYLVGGKPVITFWGFVSLDKKSRQDVFDCLRIEEDDVPSLGLSRLAPAAPVTPPSIAATVSPVIAPLITPEPAPAAAPAPAPVVSPMPALEIIDEPEVVTEPEKEPQPATVAAPGKPKAKIWLRYSWVLPAVALLITFGVQLKNSSDKPAEEPRETPAAKAATPSAEPVPQPAPQAVAEAPAPAPVKTTSLPLAAAVIAPVTPATTAVAEPAPAPAAEAVANVRPAGKDDLVMPQDAVKIGSTKFLNGNWRVLVELKNSLTGKPPMLKYQMQNGKGIARITQGDGVSCRVEVFAGLMKSGNLVINSRTKARCTDGSRYQMPELVCKQGLTGAAECSGRYNDDTVLPMTMKRESKS</sequence>
<name>A0A6I6ESU5_9GAMM</name>
<dbReference type="NCBIfam" id="NF040486">
    <property type="entry name" value="SrfA_fam"/>
    <property type="match status" value="1"/>
</dbReference>
<dbReference type="EMBL" id="CP046509">
    <property type="protein sequence ID" value="QGU87602.1"/>
    <property type="molecule type" value="Genomic_DNA"/>
</dbReference>